<dbReference type="PROSITE" id="PS00662">
    <property type="entry name" value="T2SP_E"/>
    <property type="match status" value="1"/>
</dbReference>
<dbReference type="OrthoDB" id="9805147at2"/>
<dbReference type="GO" id="GO:0005524">
    <property type="term" value="F:ATP binding"/>
    <property type="evidence" value="ECO:0007669"/>
    <property type="project" value="InterPro"/>
</dbReference>
<dbReference type="InterPro" id="IPR027417">
    <property type="entry name" value="P-loop_NTPase"/>
</dbReference>
<dbReference type="InterPro" id="IPR006321">
    <property type="entry name" value="PilT/PilU"/>
</dbReference>
<dbReference type="InterPro" id="IPR003593">
    <property type="entry name" value="AAA+_ATPase"/>
</dbReference>
<dbReference type="PANTHER" id="PTHR30486">
    <property type="entry name" value="TWITCHING MOTILITY PROTEIN PILT"/>
    <property type="match status" value="1"/>
</dbReference>
<dbReference type="Gene3D" id="3.40.50.300">
    <property type="entry name" value="P-loop containing nucleotide triphosphate hydrolases"/>
    <property type="match status" value="1"/>
</dbReference>
<evidence type="ECO:0000256" key="1">
    <source>
        <dbReference type="ARBA" id="ARBA00006611"/>
    </source>
</evidence>
<name>B9XMS8_PEDPL</name>
<feature type="domain" description="Bacterial type II secretion system protein E" evidence="2">
    <location>
        <begin position="199"/>
        <end position="213"/>
    </location>
</feature>
<dbReference type="EMBL" id="ABOX02000036">
    <property type="protein sequence ID" value="EEF58853.1"/>
    <property type="molecule type" value="Genomic_DNA"/>
</dbReference>
<gene>
    <name evidence="3" type="ORF">Cflav_PD1686</name>
</gene>
<evidence type="ECO:0000313" key="3">
    <source>
        <dbReference type="EMBL" id="EEF58853.1"/>
    </source>
</evidence>
<dbReference type="PANTHER" id="PTHR30486:SF6">
    <property type="entry name" value="TYPE IV PILUS RETRACTATION ATPASE PILT"/>
    <property type="match status" value="1"/>
</dbReference>
<dbReference type="InterPro" id="IPR050921">
    <property type="entry name" value="T4SS_GSP_E_ATPase"/>
</dbReference>
<dbReference type="SMART" id="SM00382">
    <property type="entry name" value="AAA"/>
    <property type="match status" value="1"/>
</dbReference>
<dbReference type="Gene3D" id="3.30.450.90">
    <property type="match status" value="1"/>
</dbReference>
<dbReference type="STRING" id="320771.Cflav_PD1686"/>
<evidence type="ECO:0000313" key="4">
    <source>
        <dbReference type="Proteomes" id="UP000003688"/>
    </source>
</evidence>
<dbReference type="NCBIfam" id="TIGR01420">
    <property type="entry name" value="pilT_fam"/>
    <property type="match status" value="1"/>
</dbReference>
<evidence type="ECO:0000259" key="2">
    <source>
        <dbReference type="PROSITE" id="PS00662"/>
    </source>
</evidence>
<comment type="caution">
    <text evidence="3">The sequence shown here is derived from an EMBL/GenBank/DDBJ whole genome shotgun (WGS) entry which is preliminary data.</text>
</comment>
<dbReference type="RefSeq" id="WP_007417117.1">
    <property type="nucleotide sequence ID" value="NZ_ABOX02000036.1"/>
</dbReference>
<dbReference type="Pfam" id="PF00437">
    <property type="entry name" value="T2SSE"/>
    <property type="match status" value="1"/>
</dbReference>
<proteinExistence type="inferred from homology"/>
<dbReference type="AlphaFoldDB" id="B9XMS8"/>
<dbReference type="InterPro" id="IPR001482">
    <property type="entry name" value="T2SS/T4SS_dom"/>
</dbReference>
<accession>B9XMS8</accession>
<dbReference type="SUPFAM" id="SSF52540">
    <property type="entry name" value="P-loop containing nucleoside triphosphate hydrolases"/>
    <property type="match status" value="1"/>
</dbReference>
<sequence>MAKIDAFFNLMFEQKASDLHLSSGNPPMLRINGELHRVDYPPLESDNLKMMLYEIAPEYKIKLFEETGDVDFGYEIPNISRFRANFFNQKNGIGAVFRQIPSRVLSFEDFEKFDAPLPAVLKKLSMLHKGLVVITGPTGSGKSTTLAAMIDYANKNRRDHIITVEDPIEFVHESKNSLVNHREVGIHTKSFAAALRGALREDPDIILVGELRDLETIELAITAAATGHLVFGTLHTQSAGKTVDRIIDVFPAEQQNKVRATLSEALKGIVAQNLFKRIDKKGRVAALEILVFTTAIANLVREGKTHQIPGMIQVGKKHGNQPLDDAIMEHVRMKRISPEEAYDKCLDKKKFRHFLATPPDDDEV</sequence>
<dbReference type="Proteomes" id="UP000003688">
    <property type="component" value="Unassembled WGS sequence"/>
</dbReference>
<reference evidence="3 4" key="1">
    <citation type="journal article" date="2011" name="J. Bacteriol.">
        <title>Genome sequence of 'Pedosphaera parvula' Ellin514, an aerobic Verrucomicrobial isolate from pasture soil.</title>
        <authorList>
            <person name="Kant R."/>
            <person name="van Passel M.W."/>
            <person name="Sangwan P."/>
            <person name="Palva A."/>
            <person name="Lucas S."/>
            <person name="Copeland A."/>
            <person name="Lapidus A."/>
            <person name="Glavina Del Rio T."/>
            <person name="Dalin E."/>
            <person name="Tice H."/>
            <person name="Bruce D."/>
            <person name="Goodwin L."/>
            <person name="Pitluck S."/>
            <person name="Chertkov O."/>
            <person name="Larimer F.W."/>
            <person name="Land M.L."/>
            <person name="Hauser L."/>
            <person name="Brettin T.S."/>
            <person name="Detter J.C."/>
            <person name="Han S."/>
            <person name="de Vos W.M."/>
            <person name="Janssen P.H."/>
            <person name="Smidt H."/>
        </authorList>
    </citation>
    <scope>NUCLEOTIDE SEQUENCE [LARGE SCALE GENOMIC DNA]</scope>
    <source>
        <strain evidence="3 4">Ellin514</strain>
    </source>
</reference>
<organism evidence="3 4">
    <name type="scientific">Pedosphaera parvula (strain Ellin514)</name>
    <dbReference type="NCBI Taxonomy" id="320771"/>
    <lineage>
        <taxon>Bacteria</taxon>
        <taxon>Pseudomonadati</taxon>
        <taxon>Verrucomicrobiota</taxon>
        <taxon>Pedosphaerae</taxon>
        <taxon>Pedosphaerales</taxon>
        <taxon>Pedosphaeraceae</taxon>
        <taxon>Pedosphaera</taxon>
    </lineage>
</organism>
<comment type="similarity">
    <text evidence="1">Belongs to the GSP E family.</text>
</comment>
<keyword evidence="4" id="KW-1185">Reference proteome</keyword>
<dbReference type="GO" id="GO:0016887">
    <property type="term" value="F:ATP hydrolysis activity"/>
    <property type="evidence" value="ECO:0007669"/>
    <property type="project" value="InterPro"/>
</dbReference>
<dbReference type="CDD" id="cd01131">
    <property type="entry name" value="PilT"/>
    <property type="match status" value="1"/>
</dbReference>
<protein>
    <submittedName>
        <fullName evidence="3">Twitching motility protein</fullName>
    </submittedName>
</protein>